<name>A0A1S8WPZ3_OPIVI</name>
<dbReference type="Gene3D" id="2.60.40.10">
    <property type="entry name" value="Immunoglobulins"/>
    <property type="match status" value="1"/>
</dbReference>
<gene>
    <name evidence="1" type="ORF">X801_07721</name>
</gene>
<dbReference type="Proteomes" id="UP000243686">
    <property type="component" value="Unassembled WGS sequence"/>
</dbReference>
<accession>A0A1S8WPZ3</accession>
<keyword evidence="2" id="KW-1185">Reference proteome</keyword>
<evidence type="ECO:0000313" key="1">
    <source>
        <dbReference type="EMBL" id="OON16467.1"/>
    </source>
</evidence>
<organism evidence="1 2">
    <name type="scientific">Opisthorchis viverrini</name>
    <name type="common">Southeast Asian liver fluke</name>
    <dbReference type="NCBI Taxonomy" id="6198"/>
    <lineage>
        <taxon>Eukaryota</taxon>
        <taxon>Metazoa</taxon>
        <taxon>Spiralia</taxon>
        <taxon>Lophotrochozoa</taxon>
        <taxon>Platyhelminthes</taxon>
        <taxon>Trematoda</taxon>
        <taxon>Digenea</taxon>
        <taxon>Opisthorchiida</taxon>
        <taxon>Opisthorchiata</taxon>
        <taxon>Opisthorchiidae</taxon>
        <taxon>Opisthorchis</taxon>
    </lineage>
</organism>
<proteinExistence type="predicted"/>
<dbReference type="InterPro" id="IPR013783">
    <property type="entry name" value="Ig-like_fold"/>
</dbReference>
<dbReference type="AlphaFoldDB" id="A0A1S8WPZ3"/>
<evidence type="ECO:0000313" key="2">
    <source>
        <dbReference type="Proteomes" id="UP000243686"/>
    </source>
</evidence>
<reference evidence="1 2" key="1">
    <citation type="submission" date="2015-03" db="EMBL/GenBank/DDBJ databases">
        <title>Draft genome of the nematode, Opisthorchis viverrini.</title>
        <authorList>
            <person name="Mitreva M."/>
        </authorList>
    </citation>
    <scope>NUCLEOTIDE SEQUENCE [LARGE SCALE GENOMIC DNA]</scope>
    <source>
        <strain evidence="1">Khon Kaen</strain>
    </source>
</reference>
<sequence>MQLQIETTRIQSNPSRTFIYEPDKRTFDGLLSSELRINLSWTDHAAELGCKAINSVGASISQRIKLKVECMSLSNFLATCLLRQNRLVLSQLYSAVSGCGTCRSNISVRENPNKLKS</sequence>
<feature type="non-terminal residue" evidence="1">
    <location>
        <position position="117"/>
    </location>
</feature>
<protein>
    <submittedName>
        <fullName evidence="1">Uncharacterized protein</fullName>
    </submittedName>
</protein>
<dbReference type="EMBL" id="KV897401">
    <property type="protein sequence ID" value="OON16467.1"/>
    <property type="molecule type" value="Genomic_DNA"/>
</dbReference>